<evidence type="ECO:0000313" key="2">
    <source>
        <dbReference type="Proteomes" id="UP000823749"/>
    </source>
</evidence>
<protein>
    <submittedName>
        <fullName evidence="1">Uncharacterized protein</fullName>
    </submittedName>
</protein>
<dbReference type="EMBL" id="JACTNZ010000002">
    <property type="protein sequence ID" value="KAG5560113.1"/>
    <property type="molecule type" value="Genomic_DNA"/>
</dbReference>
<dbReference type="Proteomes" id="UP000823749">
    <property type="component" value="Chromosome 2"/>
</dbReference>
<name>A0AAV6L4V9_9ERIC</name>
<evidence type="ECO:0000313" key="1">
    <source>
        <dbReference type="EMBL" id="KAG5560113.1"/>
    </source>
</evidence>
<reference evidence="1" key="1">
    <citation type="submission" date="2020-08" db="EMBL/GenBank/DDBJ databases">
        <title>Plant Genome Project.</title>
        <authorList>
            <person name="Zhang R.-G."/>
        </authorList>
    </citation>
    <scope>NUCLEOTIDE SEQUENCE</scope>
    <source>
        <strain evidence="1">WSP0</strain>
        <tissue evidence="1">Leaf</tissue>
    </source>
</reference>
<proteinExistence type="predicted"/>
<accession>A0AAV6L4V9</accession>
<dbReference type="AlphaFoldDB" id="A0AAV6L4V9"/>
<comment type="caution">
    <text evidence="1">The sequence shown here is derived from an EMBL/GenBank/DDBJ whole genome shotgun (WGS) entry which is preliminary data.</text>
</comment>
<gene>
    <name evidence="1" type="ORF">RHGRI_003412</name>
</gene>
<sequence length="129" mass="14427">MNAHFLKTPSKGVGACKKMKSKDYEKYERENDEAKLRVKNAHPKMILLPRPTKVMKKRRANEVVEKSPHYSQGQTKMCDIAGDAFDSLDDIGILGVAKPSVDKPKLEAIVFTDDVDDAHGDEDIIEVEA</sequence>
<keyword evidence="2" id="KW-1185">Reference proteome</keyword>
<organism evidence="1 2">
    <name type="scientific">Rhododendron griersonianum</name>
    <dbReference type="NCBI Taxonomy" id="479676"/>
    <lineage>
        <taxon>Eukaryota</taxon>
        <taxon>Viridiplantae</taxon>
        <taxon>Streptophyta</taxon>
        <taxon>Embryophyta</taxon>
        <taxon>Tracheophyta</taxon>
        <taxon>Spermatophyta</taxon>
        <taxon>Magnoliopsida</taxon>
        <taxon>eudicotyledons</taxon>
        <taxon>Gunneridae</taxon>
        <taxon>Pentapetalae</taxon>
        <taxon>asterids</taxon>
        <taxon>Ericales</taxon>
        <taxon>Ericaceae</taxon>
        <taxon>Ericoideae</taxon>
        <taxon>Rhodoreae</taxon>
        <taxon>Rhododendron</taxon>
    </lineage>
</organism>